<gene>
    <name evidence="2" type="ORF">G5714_012789</name>
</gene>
<dbReference type="EMBL" id="JAAMOB010000012">
    <property type="protein sequence ID" value="KAF4106799.1"/>
    <property type="molecule type" value="Genomic_DNA"/>
</dbReference>
<proteinExistence type="predicted"/>
<evidence type="ECO:0000313" key="3">
    <source>
        <dbReference type="Proteomes" id="UP000579812"/>
    </source>
</evidence>
<evidence type="ECO:0000256" key="1">
    <source>
        <dbReference type="SAM" id="SignalP"/>
    </source>
</evidence>
<organism evidence="2 3">
    <name type="scientific">Onychostoma macrolepis</name>
    <dbReference type="NCBI Taxonomy" id="369639"/>
    <lineage>
        <taxon>Eukaryota</taxon>
        <taxon>Metazoa</taxon>
        <taxon>Chordata</taxon>
        <taxon>Craniata</taxon>
        <taxon>Vertebrata</taxon>
        <taxon>Euteleostomi</taxon>
        <taxon>Actinopterygii</taxon>
        <taxon>Neopterygii</taxon>
        <taxon>Teleostei</taxon>
        <taxon>Ostariophysi</taxon>
        <taxon>Cypriniformes</taxon>
        <taxon>Cyprinidae</taxon>
        <taxon>Acrossocheilinae</taxon>
        <taxon>Onychostoma</taxon>
    </lineage>
</organism>
<reference evidence="2 3" key="1">
    <citation type="submission" date="2020-04" db="EMBL/GenBank/DDBJ databases">
        <title>Chromosome-level genome assembly of a cyprinid fish Onychostoma macrolepis by integration of Nanopore Sequencing, Bionano and Hi-C technology.</title>
        <authorList>
            <person name="Wang D."/>
        </authorList>
    </citation>
    <scope>NUCLEOTIDE SEQUENCE [LARGE SCALE GENOMIC DNA]</scope>
    <source>
        <strain evidence="2">SWU-2019</strain>
        <tissue evidence="2">Muscle</tissue>
    </source>
</reference>
<name>A0A7J6CHK7_9TELE</name>
<accession>A0A7J6CHK7</accession>
<keyword evidence="3" id="KW-1185">Reference proteome</keyword>
<feature type="signal peptide" evidence="1">
    <location>
        <begin position="1"/>
        <end position="27"/>
    </location>
</feature>
<dbReference type="Proteomes" id="UP000579812">
    <property type="component" value="Unassembled WGS sequence"/>
</dbReference>
<dbReference type="AlphaFoldDB" id="A0A7J6CHK7"/>
<evidence type="ECO:0008006" key="4">
    <source>
        <dbReference type="Google" id="ProtNLM"/>
    </source>
</evidence>
<protein>
    <recommendedName>
        <fullName evidence="4">Secreted protein</fullName>
    </recommendedName>
</protein>
<keyword evidence="1" id="KW-0732">Signal</keyword>
<sequence length="70" mass="7812">MRFLFRSLSRLLHFITVLGNRSPPAASLEQCRGAVCQPIPAAELCCGIRNYIEPLFILIVICSSYSRVTV</sequence>
<evidence type="ECO:0000313" key="2">
    <source>
        <dbReference type="EMBL" id="KAF4106799.1"/>
    </source>
</evidence>
<comment type="caution">
    <text evidence="2">The sequence shown here is derived from an EMBL/GenBank/DDBJ whole genome shotgun (WGS) entry which is preliminary data.</text>
</comment>
<feature type="chain" id="PRO_5029726096" description="Secreted protein" evidence="1">
    <location>
        <begin position="28"/>
        <end position="70"/>
    </location>
</feature>